<reference evidence="1 2" key="1">
    <citation type="journal article" date="2024" name="G3 (Bethesda)">
        <title>Genome assembly of Hibiscus sabdariffa L. provides insights into metabolisms of medicinal natural products.</title>
        <authorList>
            <person name="Kim T."/>
        </authorList>
    </citation>
    <scope>NUCLEOTIDE SEQUENCE [LARGE SCALE GENOMIC DNA]</scope>
    <source>
        <strain evidence="1">TK-2024</strain>
        <tissue evidence="1">Old leaves</tissue>
    </source>
</reference>
<proteinExistence type="predicted"/>
<evidence type="ECO:0000313" key="2">
    <source>
        <dbReference type="Proteomes" id="UP001472677"/>
    </source>
</evidence>
<comment type="caution">
    <text evidence="1">The sequence shown here is derived from an EMBL/GenBank/DDBJ whole genome shotgun (WGS) entry which is preliminary data.</text>
</comment>
<gene>
    <name evidence="1" type="ORF">V6N12_003383</name>
</gene>
<evidence type="ECO:0000313" key="1">
    <source>
        <dbReference type="EMBL" id="KAK8502034.1"/>
    </source>
</evidence>
<dbReference type="Proteomes" id="UP001472677">
    <property type="component" value="Unassembled WGS sequence"/>
</dbReference>
<dbReference type="EMBL" id="JBBPBM010000177">
    <property type="protein sequence ID" value="KAK8502034.1"/>
    <property type="molecule type" value="Genomic_DNA"/>
</dbReference>
<organism evidence="1 2">
    <name type="scientific">Hibiscus sabdariffa</name>
    <name type="common">roselle</name>
    <dbReference type="NCBI Taxonomy" id="183260"/>
    <lineage>
        <taxon>Eukaryota</taxon>
        <taxon>Viridiplantae</taxon>
        <taxon>Streptophyta</taxon>
        <taxon>Embryophyta</taxon>
        <taxon>Tracheophyta</taxon>
        <taxon>Spermatophyta</taxon>
        <taxon>Magnoliopsida</taxon>
        <taxon>eudicotyledons</taxon>
        <taxon>Gunneridae</taxon>
        <taxon>Pentapetalae</taxon>
        <taxon>rosids</taxon>
        <taxon>malvids</taxon>
        <taxon>Malvales</taxon>
        <taxon>Malvaceae</taxon>
        <taxon>Malvoideae</taxon>
        <taxon>Hibiscus</taxon>
    </lineage>
</organism>
<keyword evidence="2" id="KW-1185">Reference proteome</keyword>
<protein>
    <submittedName>
        <fullName evidence="1">Uncharacterized protein</fullName>
    </submittedName>
</protein>
<sequence length="146" mass="16713">MSDSMPVVCTIDSKNPQWTPGEMQRELFECEKKGREKFSLHYDSVWLDKFKQIQFPPFGYVVDSPVMRVSEDVGLSFGFVFGPETSLPFVNGVVHLILLWRRVGELCKTGMVFVSGKFYKDPESWCHYNSQCRLLGGSLSNTLFIV</sequence>
<name>A0ABR2B5A1_9ROSI</name>
<accession>A0ABR2B5A1</accession>